<dbReference type="RefSeq" id="WP_353635558.1">
    <property type="nucleotide sequence ID" value="NZ_CP159206.1"/>
</dbReference>
<geneLocation type="plasmid" evidence="2">
    <name>pNMX12-1_119</name>
</geneLocation>
<feature type="region of interest" description="Disordered" evidence="1">
    <location>
        <begin position="8"/>
        <end position="30"/>
    </location>
</feature>
<organism evidence="2">
    <name type="scientific">Halobacterium sp. NMX12-1</name>
    <dbReference type="NCBI Taxonomy" id="3166650"/>
    <lineage>
        <taxon>Archaea</taxon>
        <taxon>Methanobacteriati</taxon>
        <taxon>Methanobacteriota</taxon>
        <taxon>Stenosarchaea group</taxon>
        <taxon>Halobacteria</taxon>
        <taxon>Halobacteriales</taxon>
        <taxon>Halobacteriaceae</taxon>
        <taxon>Halobacterium</taxon>
    </lineage>
</organism>
<protein>
    <submittedName>
        <fullName evidence="2">Uncharacterized protein</fullName>
    </submittedName>
</protein>
<dbReference type="EMBL" id="CP159206">
    <property type="protein sequence ID" value="XCF18270.1"/>
    <property type="molecule type" value="Genomic_DNA"/>
</dbReference>
<gene>
    <name evidence="2" type="ORF">ABSL23_17020</name>
</gene>
<keyword evidence="2" id="KW-0614">Plasmid</keyword>
<reference evidence="2" key="1">
    <citation type="submission" date="2024-06" db="EMBL/GenBank/DDBJ databases">
        <title>Genome Sequence of an extremely halophilic archaeon isolated from Permian era halite, Salado Formation, Carlsbad, New Mexico: Halobacterium sp. strain NMX12-1.</title>
        <authorList>
            <person name="Sotoa L."/>
            <person name="DasSarma P."/>
            <person name="Anton B.P."/>
            <person name="Vincze T."/>
            <person name="Verma I."/>
            <person name="Eralp B."/>
            <person name="Powers D.W."/>
            <person name="Dozier B.L."/>
            <person name="Roberts R.J."/>
            <person name="DasSarma S."/>
        </authorList>
    </citation>
    <scope>NUCLEOTIDE SEQUENCE</scope>
    <source>
        <strain evidence="2">NMX12-1</strain>
        <plasmid evidence="2">pNMX12-1_119</plasmid>
    </source>
</reference>
<accession>A0AAU8CHY6</accession>
<evidence type="ECO:0000313" key="2">
    <source>
        <dbReference type="EMBL" id="XCF18270.1"/>
    </source>
</evidence>
<dbReference type="AlphaFoldDB" id="A0AAU8CHY6"/>
<proteinExistence type="predicted"/>
<name>A0AAU8CHY6_9EURY</name>
<dbReference type="GeneID" id="91110887"/>
<dbReference type="KEGG" id="hanx:ABSL23_17020"/>
<evidence type="ECO:0000256" key="1">
    <source>
        <dbReference type="SAM" id="MobiDB-lite"/>
    </source>
</evidence>
<sequence>MGWIRDLLTTNNTEPDTLEQDSNERFPRDTYGPGYPIVLHRSELEDFFTLLETERDTPDGWEKSPLLDRDDLRKIANKGSVAEGGKLPSPEEQRAEIRRILELWESQLTASTDTVWATVGTSYTLEFYLTRCETRADIDGDEFEAIPEFEAVRAIIDRIETAEDTDSKLAIVHKRHLPLEEPAEE</sequence>